<dbReference type="PANTHER" id="PTHR11735">
    <property type="entry name" value="TRNA N6-ADENOSINE THREONYLCARBAMOYLTRANSFERASE"/>
    <property type="match status" value="1"/>
</dbReference>
<evidence type="ECO:0000256" key="8">
    <source>
        <dbReference type="HAMAP-Rule" id="MF_01445"/>
    </source>
</evidence>
<feature type="binding site" evidence="8">
    <location>
        <position position="219"/>
    </location>
    <ligand>
        <name>substrate</name>
    </ligand>
</feature>
<keyword evidence="2 8" id="KW-0808">Transferase</keyword>
<reference evidence="10 11" key="1">
    <citation type="journal article" date="2016" name="Nat. Commun.">
        <title>Thousands of microbial genomes shed light on interconnected biogeochemical processes in an aquifer system.</title>
        <authorList>
            <person name="Anantharaman K."/>
            <person name="Brown C.T."/>
            <person name="Hug L.A."/>
            <person name="Sharon I."/>
            <person name="Castelle C.J."/>
            <person name="Probst A.J."/>
            <person name="Thomas B.C."/>
            <person name="Singh A."/>
            <person name="Wilkins M.J."/>
            <person name="Karaoz U."/>
            <person name="Brodie E.L."/>
            <person name="Williams K.H."/>
            <person name="Hubbard S.S."/>
            <person name="Banfield J.F."/>
        </authorList>
    </citation>
    <scope>NUCLEOTIDE SEQUENCE [LARGE SCALE GENOMIC DNA]</scope>
</reference>
<dbReference type="CDD" id="cd24133">
    <property type="entry name" value="ASKHA_NBD_TsaD_bac"/>
    <property type="match status" value="1"/>
</dbReference>
<evidence type="ECO:0000313" key="10">
    <source>
        <dbReference type="EMBL" id="OGY99300.1"/>
    </source>
</evidence>
<keyword evidence="3 8" id="KW-0819">tRNA processing</keyword>
<dbReference type="InterPro" id="IPR022450">
    <property type="entry name" value="TsaD"/>
</dbReference>
<evidence type="ECO:0000256" key="2">
    <source>
        <dbReference type="ARBA" id="ARBA00022679"/>
    </source>
</evidence>
<dbReference type="EMBL" id="MHLA01000017">
    <property type="protein sequence ID" value="OGY99300.1"/>
    <property type="molecule type" value="Genomic_DNA"/>
</dbReference>
<evidence type="ECO:0000256" key="7">
    <source>
        <dbReference type="ARBA" id="ARBA00048117"/>
    </source>
</evidence>
<protein>
    <recommendedName>
        <fullName evidence="8">tRNA N6-adenosine threonylcarbamoyltransferase</fullName>
        <ecNumber evidence="8">2.3.1.234</ecNumber>
    </recommendedName>
    <alternativeName>
        <fullName evidence="8">N6-L-threonylcarbamoyladenine synthase</fullName>
        <shortName evidence="8">t(6)A synthase</shortName>
    </alternativeName>
    <alternativeName>
        <fullName evidence="8">t(6)A37 threonylcarbamoyladenosine biosynthesis protein TsaD</fullName>
    </alternativeName>
    <alternativeName>
        <fullName evidence="8">tRNA threonylcarbamoyladenosine biosynthesis protein TsaD</fullName>
    </alternativeName>
</protein>
<comment type="function">
    <text evidence="8">Required for the formation of a threonylcarbamoyl group on adenosine at position 37 (t(6)A37) in tRNAs that read codons beginning with adenine. Is involved in the transfer of the threonylcarbamoyl moiety of threonylcarbamoyl-AMP (TC-AMP) to the N6 group of A37, together with TsaE and TsaB. TsaD likely plays a direct catalytic role in this reaction.</text>
</comment>
<organism evidence="10 11">
    <name type="scientific">Candidatus Liptonbacteria bacterium RIFCSPLOWO2_01_FULL_52_25</name>
    <dbReference type="NCBI Taxonomy" id="1798650"/>
    <lineage>
        <taxon>Bacteria</taxon>
        <taxon>Candidatus Liptoniibacteriota</taxon>
    </lineage>
</organism>
<feature type="binding site" evidence="8">
    <location>
        <position position="223"/>
    </location>
    <ligand>
        <name>substrate</name>
    </ligand>
</feature>
<feature type="binding site" evidence="8">
    <location>
        <position position="137"/>
    </location>
    <ligand>
        <name>Fe cation</name>
        <dbReference type="ChEBI" id="CHEBI:24875"/>
    </ligand>
</feature>
<dbReference type="FunFam" id="3.30.420.40:FF:000040">
    <property type="entry name" value="tRNA N6-adenosine threonylcarbamoyltransferase"/>
    <property type="match status" value="1"/>
</dbReference>
<dbReference type="STRING" id="1798650.A2945_05020"/>
<dbReference type="HAMAP" id="MF_01445">
    <property type="entry name" value="TsaD"/>
    <property type="match status" value="1"/>
</dbReference>
<comment type="similarity">
    <text evidence="8">Belongs to the KAE1 / TsaD family.</text>
</comment>
<evidence type="ECO:0000313" key="11">
    <source>
        <dbReference type="Proteomes" id="UP000178880"/>
    </source>
</evidence>
<feature type="binding site" evidence="8">
    <location>
        <position position="141"/>
    </location>
    <ligand>
        <name>Fe cation</name>
        <dbReference type="ChEBI" id="CHEBI:24875"/>
    </ligand>
</feature>
<feature type="binding site" evidence="8">
    <location>
        <position position="206"/>
    </location>
    <ligand>
        <name>substrate</name>
    </ligand>
</feature>
<keyword evidence="1 8" id="KW-0963">Cytoplasm</keyword>
<dbReference type="InterPro" id="IPR000905">
    <property type="entry name" value="Gcp-like_dom"/>
</dbReference>
<evidence type="ECO:0000256" key="6">
    <source>
        <dbReference type="ARBA" id="ARBA00023315"/>
    </source>
</evidence>
<evidence type="ECO:0000256" key="3">
    <source>
        <dbReference type="ARBA" id="ARBA00022694"/>
    </source>
</evidence>
<name>A0A1G2CF73_9BACT</name>
<evidence type="ECO:0000256" key="4">
    <source>
        <dbReference type="ARBA" id="ARBA00022723"/>
    </source>
</evidence>
<evidence type="ECO:0000256" key="1">
    <source>
        <dbReference type="ARBA" id="ARBA00022490"/>
    </source>
</evidence>
<dbReference type="Gene3D" id="3.30.420.40">
    <property type="match status" value="2"/>
</dbReference>
<dbReference type="GO" id="GO:0061711">
    <property type="term" value="F:tRNA N(6)-L-threonylcarbamoyladenine synthase activity"/>
    <property type="evidence" value="ECO:0007669"/>
    <property type="project" value="UniProtKB-EC"/>
</dbReference>
<dbReference type="Proteomes" id="UP000178880">
    <property type="component" value="Unassembled WGS sequence"/>
</dbReference>
<dbReference type="InterPro" id="IPR043129">
    <property type="entry name" value="ATPase_NBD"/>
</dbReference>
<dbReference type="GO" id="GO:0002949">
    <property type="term" value="P:tRNA threonylcarbamoyladenosine modification"/>
    <property type="evidence" value="ECO:0007669"/>
    <property type="project" value="UniProtKB-UniRule"/>
</dbReference>
<evidence type="ECO:0000256" key="5">
    <source>
        <dbReference type="ARBA" id="ARBA00023004"/>
    </source>
</evidence>
<dbReference type="InterPro" id="IPR017861">
    <property type="entry name" value="KAE1/TsaD"/>
</dbReference>
<keyword evidence="5 8" id="KW-0408">Iron</keyword>
<comment type="subcellular location">
    <subcellularLocation>
        <location evidence="8">Cytoplasm</location>
    </subcellularLocation>
</comment>
<comment type="cofactor">
    <cofactor evidence="8">
        <name>Fe(2+)</name>
        <dbReference type="ChEBI" id="CHEBI:29033"/>
    </cofactor>
    <text evidence="8">Binds 1 Fe(2+) ion per subunit.</text>
</comment>
<feature type="binding site" evidence="8">
    <location>
        <begin position="173"/>
        <end position="177"/>
    </location>
    <ligand>
        <name>substrate</name>
    </ligand>
</feature>
<evidence type="ECO:0000259" key="9">
    <source>
        <dbReference type="Pfam" id="PF00814"/>
    </source>
</evidence>
<dbReference type="SUPFAM" id="SSF53067">
    <property type="entry name" value="Actin-like ATPase domain"/>
    <property type="match status" value="2"/>
</dbReference>
<proteinExistence type="inferred from homology"/>
<feature type="binding site" evidence="8">
    <location>
        <position position="341"/>
    </location>
    <ligand>
        <name>Fe cation</name>
        <dbReference type="ChEBI" id="CHEBI:24875"/>
    </ligand>
</feature>
<dbReference type="GO" id="GO:0005737">
    <property type="term" value="C:cytoplasm"/>
    <property type="evidence" value="ECO:0007669"/>
    <property type="project" value="UniProtKB-SubCell"/>
</dbReference>
<dbReference type="EC" id="2.3.1.234" evidence="8"/>
<dbReference type="PANTHER" id="PTHR11735:SF6">
    <property type="entry name" value="TRNA N6-ADENOSINE THREONYLCARBAMOYLTRANSFERASE, MITOCHONDRIAL"/>
    <property type="match status" value="1"/>
</dbReference>
<dbReference type="NCBIfam" id="TIGR03723">
    <property type="entry name" value="T6A_TsaD_YgjD"/>
    <property type="match status" value="1"/>
</dbReference>
<keyword evidence="4 8" id="KW-0479">Metal-binding</keyword>
<feature type="domain" description="Gcp-like" evidence="9">
    <location>
        <begin position="31"/>
        <end position="347"/>
    </location>
</feature>
<comment type="catalytic activity">
    <reaction evidence="7 8">
        <text>L-threonylcarbamoyladenylate + adenosine(37) in tRNA = N(6)-L-threonylcarbamoyladenosine(37) in tRNA + AMP + H(+)</text>
        <dbReference type="Rhea" id="RHEA:37059"/>
        <dbReference type="Rhea" id="RHEA-COMP:10162"/>
        <dbReference type="Rhea" id="RHEA-COMP:10163"/>
        <dbReference type="ChEBI" id="CHEBI:15378"/>
        <dbReference type="ChEBI" id="CHEBI:73682"/>
        <dbReference type="ChEBI" id="CHEBI:74411"/>
        <dbReference type="ChEBI" id="CHEBI:74418"/>
        <dbReference type="ChEBI" id="CHEBI:456215"/>
        <dbReference type="EC" id="2.3.1.234"/>
    </reaction>
</comment>
<dbReference type="GO" id="GO:0005506">
    <property type="term" value="F:iron ion binding"/>
    <property type="evidence" value="ECO:0007669"/>
    <property type="project" value="UniProtKB-UniRule"/>
</dbReference>
<accession>A0A1G2CF73</accession>
<sequence length="370" mass="41037">MRILGIETSCDETGIALIEAEGGLTRPRFRVLKNFVASQIKIHQPFGGVVPNLAKREHLKNLPILTGKVLGISNFQFPISKQILNPKFKILNSIDLIGVTVGPGLEPALWTGINFAKELYQKLKIENSKLKIIGTNHLEGHLYSFLLPKKQQKTVISNFQFPISKIFPAIALIVSGGHTILLYVESFSKWTRLGETRDDAAGEAFDKVARLLKLPYPGGPEIEKLAMKGNPFTIAFPRPMLDQKNYDFSFSGLKTAVLYYLRDHASQESGVKSQDVAASFEQAVVDVLVAKTKRAAEEYGAESILLSGGVAANKHLRKALKRTAETIGTNFFVPDFKYNLDNGVMIAVAGYFSHLRKKKYKFEAQGNLEI</sequence>
<feature type="binding site" evidence="8">
    <location>
        <position position="313"/>
    </location>
    <ligand>
        <name>substrate</name>
    </ligand>
</feature>
<dbReference type="AlphaFoldDB" id="A0A1G2CF73"/>
<gene>
    <name evidence="8" type="primary">tsaD</name>
    <name evidence="10" type="ORF">A2945_05020</name>
</gene>
<dbReference type="NCBIfam" id="TIGR00329">
    <property type="entry name" value="gcp_kae1"/>
    <property type="match status" value="1"/>
</dbReference>
<dbReference type="Pfam" id="PF00814">
    <property type="entry name" value="TsaD"/>
    <property type="match status" value="1"/>
</dbReference>
<comment type="caution">
    <text evidence="10">The sequence shown here is derived from an EMBL/GenBank/DDBJ whole genome shotgun (WGS) entry which is preliminary data.</text>
</comment>
<keyword evidence="6 8" id="KW-0012">Acyltransferase</keyword>
<dbReference type="PRINTS" id="PR00789">
    <property type="entry name" value="OSIALOPTASE"/>
</dbReference>